<keyword evidence="3" id="KW-1185">Reference proteome</keyword>
<sequence>MKISKKRIHFFIVTGIFAFIGGIVGFLSSKYNGLSIPFSKFSYNLFYKLGIVFFIVTILITTKNLIDIVKYSKSHDKNSEVARNIEKKLEFTMFTSTSFSILFLGWYGVLISFITTLNNIFHISTGIIIILTGAILQGIVFKYHNKLYPKKAIDPMSLNADKDRFDKLDEGEKWMIYKSSYKTFRVMDFIYSIVLTFIILASMLFSLSSLSIVIVTLLWISQKLIYFCEARKFNNE</sequence>
<evidence type="ECO:0000256" key="1">
    <source>
        <dbReference type="SAM" id="Phobius"/>
    </source>
</evidence>
<evidence type="ECO:0000313" key="3">
    <source>
        <dbReference type="Proteomes" id="UP000037267"/>
    </source>
</evidence>
<dbReference type="Proteomes" id="UP000037267">
    <property type="component" value="Unassembled WGS sequence"/>
</dbReference>
<keyword evidence="1" id="KW-0812">Transmembrane</keyword>
<gene>
    <name evidence="2" type="ORF">CLPU_8c00550</name>
</gene>
<feature type="transmembrane region" description="Helical" evidence="1">
    <location>
        <begin position="120"/>
        <end position="141"/>
    </location>
</feature>
<accession>A0A0L0WAD9</accession>
<dbReference type="STRING" id="1503.CLPU_8c00550"/>
<protein>
    <recommendedName>
        <fullName evidence="4">DUF3169 family protein</fullName>
    </recommendedName>
</protein>
<evidence type="ECO:0008006" key="4">
    <source>
        <dbReference type="Google" id="ProtNLM"/>
    </source>
</evidence>
<dbReference type="AlphaFoldDB" id="A0A0L0WAD9"/>
<keyword evidence="1" id="KW-1133">Transmembrane helix</keyword>
<dbReference type="RefSeq" id="WP_157857718.1">
    <property type="nucleotide sequence ID" value="NZ_LGSS01000008.1"/>
</dbReference>
<dbReference type="InterPro" id="IPR021509">
    <property type="entry name" value="DUF3169"/>
</dbReference>
<organism evidence="2 3">
    <name type="scientific">Gottschalkia purinilytica</name>
    <name type="common">Clostridium purinilyticum</name>
    <dbReference type="NCBI Taxonomy" id="1503"/>
    <lineage>
        <taxon>Bacteria</taxon>
        <taxon>Bacillati</taxon>
        <taxon>Bacillota</taxon>
        <taxon>Tissierellia</taxon>
        <taxon>Tissierellales</taxon>
        <taxon>Gottschalkiaceae</taxon>
        <taxon>Gottschalkia</taxon>
    </lineage>
</organism>
<name>A0A0L0WAD9_GOTPU</name>
<dbReference type="EMBL" id="LGSS01000008">
    <property type="protein sequence ID" value="KNF08290.1"/>
    <property type="molecule type" value="Genomic_DNA"/>
</dbReference>
<evidence type="ECO:0000313" key="2">
    <source>
        <dbReference type="EMBL" id="KNF08290.1"/>
    </source>
</evidence>
<feature type="transmembrane region" description="Helical" evidence="1">
    <location>
        <begin position="189"/>
        <end position="220"/>
    </location>
</feature>
<feature type="transmembrane region" description="Helical" evidence="1">
    <location>
        <begin position="91"/>
        <end position="114"/>
    </location>
</feature>
<dbReference type="OrthoDB" id="2663771at2"/>
<comment type="caution">
    <text evidence="2">The sequence shown here is derived from an EMBL/GenBank/DDBJ whole genome shotgun (WGS) entry which is preliminary data.</text>
</comment>
<proteinExistence type="predicted"/>
<feature type="transmembrane region" description="Helical" evidence="1">
    <location>
        <begin position="46"/>
        <end position="66"/>
    </location>
</feature>
<reference evidence="3" key="1">
    <citation type="submission" date="2015-07" db="EMBL/GenBank/DDBJ databases">
        <title>Draft genome sequence of the purine-degrading Gottschalkia purinilyticum DSM 1384 (formerly Clostridium purinilyticum).</title>
        <authorList>
            <person name="Poehlein A."/>
            <person name="Schiel-Bengelsdorf B."/>
            <person name="Bengelsdorf F.R."/>
            <person name="Daniel R."/>
            <person name="Duerre P."/>
        </authorList>
    </citation>
    <scope>NUCLEOTIDE SEQUENCE [LARGE SCALE GENOMIC DNA]</scope>
    <source>
        <strain evidence="3">DSM 1384</strain>
    </source>
</reference>
<feature type="transmembrane region" description="Helical" evidence="1">
    <location>
        <begin position="7"/>
        <end position="26"/>
    </location>
</feature>
<keyword evidence="1" id="KW-0472">Membrane</keyword>
<dbReference type="Pfam" id="PF11368">
    <property type="entry name" value="DUF3169"/>
    <property type="match status" value="1"/>
</dbReference>